<reference evidence="4" key="2">
    <citation type="journal article" date="2021" name="PeerJ">
        <title>Extensive microbial diversity within the chicken gut microbiome revealed by metagenomics and culture.</title>
        <authorList>
            <person name="Gilroy R."/>
            <person name="Ravi A."/>
            <person name="Getino M."/>
            <person name="Pursley I."/>
            <person name="Horton D.L."/>
            <person name="Alikhan N.F."/>
            <person name="Baker D."/>
            <person name="Gharbi K."/>
            <person name="Hall N."/>
            <person name="Watson M."/>
            <person name="Adriaenssens E.M."/>
            <person name="Foster-Nyarko E."/>
            <person name="Jarju S."/>
            <person name="Secka A."/>
            <person name="Antonio M."/>
            <person name="Oren A."/>
            <person name="Chaudhuri R.R."/>
            <person name="La Ragione R."/>
            <person name="Hildebrand F."/>
            <person name="Pallen M.J."/>
        </authorList>
    </citation>
    <scope>NUCLEOTIDE SEQUENCE</scope>
    <source>
        <strain evidence="4">ChiGjej3B3-7149</strain>
    </source>
</reference>
<reference evidence="4" key="1">
    <citation type="submission" date="2020-10" db="EMBL/GenBank/DDBJ databases">
        <authorList>
            <person name="Gilroy R."/>
        </authorList>
    </citation>
    <scope>NUCLEOTIDE SEQUENCE</scope>
    <source>
        <strain evidence="4">ChiGjej3B3-7149</strain>
    </source>
</reference>
<name>A0A9D1DKS9_9FIRM</name>
<accession>A0A9D1DKS9</accession>
<evidence type="ECO:0000313" key="5">
    <source>
        <dbReference type="Proteomes" id="UP000824238"/>
    </source>
</evidence>
<protein>
    <submittedName>
        <fullName evidence="4">TetR/AcrR family transcriptional regulator</fullName>
    </submittedName>
</protein>
<feature type="non-terminal residue" evidence="4">
    <location>
        <position position="90"/>
    </location>
</feature>
<dbReference type="GO" id="GO:0003677">
    <property type="term" value="F:DNA binding"/>
    <property type="evidence" value="ECO:0007669"/>
    <property type="project" value="UniProtKB-UniRule"/>
</dbReference>
<feature type="domain" description="HTH tetR-type" evidence="3">
    <location>
        <begin position="7"/>
        <end position="67"/>
    </location>
</feature>
<proteinExistence type="predicted"/>
<dbReference type="PROSITE" id="PS50977">
    <property type="entry name" value="HTH_TETR_2"/>
    <property type="match status" value="1"/>
</dbReference>
<dbReference type="Gene3D" id="1.10.357.10">
    <property type="entry name" value="Tetracycline Repressor, domain 2"/>
    <property type="match status" value="1"/>
</dbReference>
<dbReference type="Proteomes" id="UP000824238">
    <property type="component" value="Unassembled WGS sequence"/>
</dbReference>
<dbReference type="SUPFAM" id="SSF46689">
    <property type="entry name" value="Homeodomain-like"/>
    <property type="match status" value="1"/>
</dbReference>
<evidence type="ECO:0000259" key="3">
    <source>
        <dbReference type="PROSITE" id="PS50977"/>
    </source>
</evidence>
<gene>
    <name evidence="4" type="ORF">IAD36_03435</name>
</gene>
<dbReference type="AlphaFoldDB" id="A0A9D1DKS9"/>
<dbReference type="InterPro" id="IPR001647">
    <property type="entry name" value="HTH_TetR"/>
</dbReference>
<organism evidence="4 5">
    <name type="scientific">Candidatus Scatomorpha intestinigallinarum</name>
    <dbReference type="NCBI Taxonomy" id="2840923"/>
    <lineage>
        <taxon>Bacteria</taxon>
        <taxon>Bacillati</taxon>
        <taxon>Bacillota</taxon>
        <taxon>Clostridia</taxon>
        <taxon>Eubacteriales</taxon>
        <taxon>Candidatus Scatomorpha</taxon>
    </lineage>
</organism>
<sequence length="90" mass="10247">MAREKVLCGKEEIIRAAVRIVDSEGMEALSARRISKELGVSAMTIYNYVENLAEVKKYVLSDGFDRLYDSIYHALNELRGQVDKVKFCKT</sequence>
<evidence type="ECO:0000256" key="1">
    <source>
        <dbReference type="ARBA" id="ARBA00023125"/>
    </source>
</evidence>
<dbReference type="EMBL" id="DVHH01000085">
    <property type="protein sequence ID" value="HIR54641.1"/>
    <property type="molecule type" value="Genomic_DNA"/>
</dbReference>
<dbReference type="Pfam" id="PF00440">
    <property type="entry name" value="TetR_N"/>
    <property type="match status" value="1"/>
</dbReference>
<keyword evidence="1 2" id="KW-0238">DNA-binding</keyword>
<comment type="caution">
    <text evidence="4">The sequence shown here is derived from an EMBL/GenBank/DDBJ whole genome shotgun (WGS) entry which is preliminary data.</text>
</comment>
<evidence type="ECO:0000313" key="4">
    <source>
        <dbReference type="EMBL" id="HIR54641.1"/>
    </source>
</evidence>
<feature type="DNA-binding region" description="H-T-H motif" evidence="2">
    <location>
        <begin position="30"/>
        <end position="49"/>
    </location>
</feature>
<evidence type="ECO:0000256" key="2">
    <source>
        <dbReference type="PROSITE-ProRule" id="PRU00335"/>
    </source>
</evidence>
<dbReference type="InterPro" id="IPR009057">
    <property type="entry name" value="Homeodomain-like_sf"/>
</dbReference>